<evidence type="ECO:0000256" key="1">
    <source>
        <dbReference type="SAM" id="MobiDB-lite"/>
    </source>
</evidence>
<reference evidence="2 3" key="1">
    <citation type="journal article" date="2015" name="Genome Announc.">
        <title>Expanding the biotechnology potential of lactobacilli through comparative genomics of 213 strains and associated genera.</title>
        <authorList>
            <person name="Sun Z."/>
            <person name="Harris H.M."/>
            <person name="McCann A."/>
            <person name="Guo C."/>
            <person name="Argimon S."/>
            <person name="Zhang W."/>
            <person name="Yang X."/>
            <person name="Jeffery I.B."/>
            <person name="Cooney J.C."/>
            <person name="Kagawa T.F."/>
            <person name="Liu W."/>
            <person name="Song Y."/>
            <person name="Salvetti E."/>
            <person name="Wrobel A."/>
            <person name="Rasinkangas P."/>
            <person name="Parkhill J."/>
            <person name="Rea M.C."/>
            <person name="O'Sullivan O."/>
            <person name="Ritari J."/>
            <person name="Douillard F.P."/>
            <person name="Paul Ross R."/>
            <person name="Yang R."/>
            <person name="Briner A.E."/>
            <person name="Felis G.E."/>
            <person name="de Vos W.M."/>
            <person name="Barrangou R."/>
            <person name="Klaenhammer T.R."/>
            <person name="Caufield P.W."/>
            <person name="Cui Y."/>
            <person name="Zhang H."/>
            <person name="O'Toole P.W."/>
        </authorList>
    </citation>
    <scope>NUCLEOTIDE SEQUENCE [LARGE SCALE GENOMIC DNA]</scope>
    <source>
        <strain evidence="2 3">DSM 19682</strain>
    </source>
</reference>
<evidence type="ECO:0000313" key="3">
    <source>
        <dbReference type="Proteomes" id="UP000051248"/>
    </source>
</evidence>
<dbReference type="OrthoDB" id="573082at2"/>
<feature type="region of interest" description="Disordered" evidence="1">
    <location>
        <begin position="94"/>
        <end position="119"/>
    </location>
</feature>
<dbReference type="EMBL" id="AZDZ01000019">
    <property type="protein sequence ID" value="KRK79013.1"/>
    <property type="molecule type" value="Genomic_DNA"/>
</dbReference>
<keyword evidence="3" id="KW-1185">Reference proteome</keyword>
<dbReference type="RefSeq" id="WP_025025308.1">
    <property type="nucleotide sequence ID" value="NZ_AZDZ01000019.1"/>
</dbReference>
<accession>A0A0R1K638</accession>
<dbReference type="PATRIC" id="fig|1423775.4.peg.1405"/>
<evidence type="ECO:0000313" key="2">
    <source>
        <dbReference type="EMBL" id="KRK79013.1"/>
    </source>
</evidence>
<sequence length="119" mass="14440">MQKIKFEYYDFPEFLKFLDSLQPRDSAKLIEIISKVEKFGLEISKRQKWIKKIDKNLYEIRSINSKNIQRVLYFKILNNKFIITHGFTKKTQKTPKYEITKSKTRRDNYLKRRKNSGNA</sequence>
<feature type="compositionally biased region" description="Basic and acidic residues" evidence="1">
    <location>
        <begin position="95"/>
        <end position="110"/>
    </location>
</feature>
<protein>
    <recommendedName>
        <fullName evidence="4">Type II toxin-antitoxin system RelE/ParE family toxin</fullName>
    </recommendedName>
</protein>
<dbReference type="InterPro" id="IPR009241">
    <property type="entry name" value="HigB-like"/>
</dbReference>
<dbReference type="Proteomes" id="UP000051248">
    <property type="component" value="Unassembled WGS sequence"/>
</dbReference>
<dbReference type="AlphaFoldDB" id="A0A0R1K638"/>
<evidence type="ECO:0008006" key="4">
    <source>
        <dbReference type="Google" id="ProtNLM"/>
    </source>
</evidence>
<dbReference type="Pfam" id="PF05973">
    <property type="entry name" value="Gp49"/>
    <property type="match status" value="1"/>
</dbReference>
<dbReference type="STRING" id="1423775.FD03_GL001375"/>
<name>A0A0R1K638_9LACO</name>
<organism evidence="2 3">
    <name type="scientific">Companilactobacillus nodensis DSM 19682 = JCM 14932 = NBRC 107160</name>
    <dbReference type="NCBI Taxonomy" id="1423775"/>
    <lineage>
        <taxon>Bacteria</taxon>
        <taxon>Bacillati</taxon>
        <taxon>Bacillota</taxon>
        <taxon>Bacilli</taxon>
        <taxon>Lactobacillales</taxon>
        <taxon>Lactobacillaceae</taxon>
        <taxon>Companilactobacillus</taxon>
    </lineage>
</organism>
<comment type="caution">
    <text evidence="2">The sequence shown here is derived from an EMBL/GenBank/DDBJ whole genome shotgun (WGS) entry which is preliminary data.</text>
</comment>
<proteinExistence type="predicted"/>
<gene>
    <name evidence="2" type="ORF">FD03_GL001375</name>
</gene>